<feature type="domain" description="SOWAHA-C winged helix-turn-helix" evidence="6">
    <location>
        <begin position="5"/>
        <end position="86"/>
    </location>
</feature>
<reference evidence="8" key="1">
    <citation type="submission" date="2025-08" db="UniProtKB">
        <authorList>
            <consortium name="RefSeq"/>
        </authorList>
    </citation>
    <scope>IDENTIFICATION</scope>
</reference>
<dbReference type="InterPro" id="IPR058889">
    <property type="entry name" value="WHD_SOWAHA-C"/>
</dbReference>
<keyword evidence="1" id="KW-0677">Repeat</keyword>
<dbReference type="AlphaFoldDB" id="A0A6J1VD87"/>
<gene>
    <name evidence="8" type="primary">SOWAHA</name>
</gene>
<dbReference type="PROSITE" id="PS50297">
    <property type="entry name" value="ANK_REP_REGION"/>
    <property type="match status" value="1"/>
</dbReference>
<dbReference type="SMART" id="SM00248">
    <property type="entry name" value="ANK"/>
    <property type="match status" value="2"/>
</dbReference>
<feature type="region of interest" description="Disordered" evidence="5">
    <location>
        <begin position="97"/>
        <end position="134"/>
    </location>
</feature>
<evidence type="ECO:0000313" key="8">
    <source>
        <dbReference type="RefSeq" id="XP_026541237.1"/>
    </source>
</evidence>
<dbReference type="RefSeq" id="XP_026541237.1">
    <property type="nucleotide sequence ID" value="XM_026685452.1"/>
</dbReference>
<evidence type="ECO:0000313" key="7">
    <source>
        <dbReference type="Proteomes" id="UP000504612"/>
    </source>
</evidence>
<protein>
    <submittedName>
        <fullName evidence="8">Ankyrin repeat domain-containing protein SOWAHA</fullName>
    </submittedName>
</protein>
<name>A0A6J1VD87_9SAUR</name>
<dbReference type="PROSITE" id="PS50088">
    <property type="entry name" value="ANK_REPEAT"/>
    <property type="match status" value="1"/>
</dbReference>
<organism evidence="7 8">
    <name type="scientific">Notechis scutatus</name>
    <name type="common">mainland tiger snake</name>
    <dbReference type="NCBI Taxonomy" id="8663"/>
    <lineage>
        <taxon>Eukaryota</taxon>
        <taxon>Metazoa</taxon>
        <taxon>Chordata</taxon>
        <taxon>Craniata</taxon>
        <taxon>Vertebrata</taxon>
        <taxon>Euteleostomi</taxon>
        <taxon>Lepidosauria</taxon>
        <taxon>Squamata</taxon>
        <taxon>Bifurcata</taxon>
        <taxon>Unidentata</taxon>
        <taxon>Episquamata</taxon>
        <taxon>Toxicofera</taxon>
        <taxon>Serpentes</taxon>
        <taxon>Colubroidea</taxon>
        <taxon>Elapidae</taxon>
        <taxon>Hydrophiinae</taxon>
        <taxon>Notechis</taxon>
    </lineage>
</organism>
<dbReference type="Pfam" id="PF25877">
    <property type="entry name" value="WHD_SOWAH"/>
    <property type="match status" value="1"/>
</dbReference>
<evidence type="ECO:0000256" key="1">
    <source>
        <dbReference type="ARBA" id="ARBA00022737"/>
    </source>
</evidence>
<dbReference type="PANTHER" id="PTHR14491:SF2">
    <property type="entry name" value="ANKYRIN REPEAT DOMAIN-CONTAINING PROTEIN SOWAHA"/>
    <property type="match status" value="1"/>
</dbReference>
<dbReference type="CTD" id="134548"/>
<accession>A0A6J1VD87</accession>
<feature type="compositionally biased region" description="Basic and acidic residues" evidence="5">
    <location>
        <begin position="184"/>
        <end position="197"/>
    </location>
</feature>
<keyword evidence="7" id="KW-1185">Reference proteome</keyword>
<dbReference type="PANTHER" id="PTHR14491">
    <property type="entry name" value="SOSONDOWAH, ISOFORM G"/>
    <property type="match status" value="1"/>
</dbReference>
<dbReference type="KEGG" id="nss:113423884"/>
<feature type="region of interest" description="Disordered" evidence="5">
    <location>
        <begin position="158"/>
        <end position="240"/>
    </location>
</feature>
<dbReference type="InterPro" id="IPR036770">
    <property type="entry name" value="Ankyrin_rpt-contain_sf"/>
</dbReference>
<evidence type="ECO:0000256" key="2">
    <source>
        <dbReference type="ARBA" id="ARBA00023043"/>
    </source>
</evidence>
<sequence length="492" mass="53675">MAEFLNQAALVGFLRKHGGKVRKSLLLGHFKPLLDVPEASPEVRAALRQRFIYLVESVAVVQVSEGIKLVVLKKRHQLVPDSSDAEPRSIAFGDLSDEETEGADSGASACPAGLVAPRSSPGEEEEDPEAHRTLPVIQLKSFFQRGGSEILKVPRVKDPLAPRGASPKPCMLPVRSVPPPSNAKRSEGLSPEQDRIPVQDGLQVDRAAILPSTSPRTKRRQLNEMGPKSPRKGSKPLKVGEEVDGMANGSLESAEHQWVVNATAGQWSQQLHGLLLSDLNLASKRDFMSGFTVLHWAAKSGNCRTLSKVIEMTEKGGIHLDVNAKSFGGYTPLHIAAIHGQEEVIAQLVKVYNAKVNLRDYSGKKPFQYLKEGSSFKVRRLLNDPGLQNNPGQNPSTKKNIKVAASILSSTSTVLGLLSDDIAFYELTKGMKKPAPINKFLNIATAPRRKLKSQRAFSSSSSSLFQALEEEQNETASKHRPISELFFGHLPH</sequence>
<dbReference type="Proteomes" id="UP000504612">
    <property type="component" value="Unplaced"/>
</dbReference>
<evidence type="ECO:0000256" key="5">
    <source>
        <dbReference type="SAM" id="MobiDB-lite"/>
    </source>
</evidence>
<dbReference type="InterPro" id="IPR002110">
    <property type="entry name" value="Ankyrin_rpt"/>
</dbReference>
<comment type="similarity">
    <text evidence="3">Belongs to the SOWAH family.</text>
</comment>
<evidence type="ECO:0000256" key="3">
    <source>
        <dbReference type="ARBA" id="ARBA00038122"/>
    </source>
</evidence>
<dbReference type="SUPFAM" id="SSF48403">
    <property type="entry name" value="Ankyrin repeat"/>
    <property type="match status" value="1"/>
</dbReference>
<evidence type="ECO:0000256" key="4">
    <source>
        <dbReference type="PROSITE-ProRule" id="PRU00023"/>
    </source>
</evidence>
<evidence type="ECO:0000259" key="6">
    <source>
        <dbReference type="Pfam" id="PF25877"/>
    </source>
</evidence>
<feature type="repeat" description="ANK" evidence="4">
    <location>
        <begin position="328"/>
        <end position="361"/>
    </location>
</feature>
<dbReference type="GeneID" id="113423884"/>
<keyword evidence="2 4" id="KW-0040">ANK repeat</keyword>
<dbReference type="Pfam" id="PF12796">
    <property type="entry name" value="Ank_2"/>
    <property type="match status" value="1"/>
</dbReference>
<proteinExistence type="inferred from homology"/>
<dbReference type="Gene3D" id="1.25.40.20">
    <property type="entry name" value="Ankyrin repeat-containing domain"/>
    <property type="match status" value="1"/>
</dbReference>